<evidence type="ECO:0000313" key="1">
    <source>
        <dbReference type="EMBL" id="PBL04166.1"/>
    </source>
</evidence>
<evidence type="ECO:0000313" key="2">
    <source>
        <dbReference type="Proteomes" id="UP000217790"/>
    </source>
</evidence>
<dbReference type="Proteomes" id="UP000217790">
    <property type="component" value="Unassembled WGS sequence"/>
</dbReference>
<keyword evidence="2" id="KW-1185">Reference proteome</keyword>
<proteinExistence type="predicted"/>
<name>A0A2H3E9S5_ARMGA</name>
<organism evidence="1 2">
    <name type="scientific">Armillaria gallica</name>
    <name type="common">Bulbous honey fungus</name>
    <name type="synonym">Armillaria bulbosa</name>
    <dbReference type="NCBI Taxonomy" id="47427"/>
    <lineage>
        <taxon>Eukaryota</taxon>
        <taxon>Fungi</taxon>
        <taxon>Dikarya</taxon>
        <taxon>Basidiomycota</taxon>
        <taxon>Agaricomycotina</taxon>
        <taxon>Agaricomycetes</taxon>
        <taxon>Agaricomycetidae</taxon>
        <taxon>Agaricales</taxon>
        <taxon>Marasmiineae</taxon>
        <taxon>Physalacriaceae</taxon>
        <taxon>Armillaria</taxon>
    </lineage>
</organism>
<dbReference type="AlphaFoldDB" id="A0A2H3E9S5"/>
<sequence>MIQSLYPDGVSWSQVQRDLFVSYGTANDRIATAYVSRSPEVAAVVETRGMTYIVQERYQGSAFLIFSSESTTKSTSLYDHGLFSCTFSTLRPSKIGETR</sequence>
<dbReference type="EMBL" id="KZ293644">
    <property type="protein sequence ID" value="PBL04166.1"/>
    <property type="molecule type" value="Genomic_DNA"/>
</dbReference>
<gene>
    <name evidence="1" type="ORF">ARMGADRAFT_45327</name>
</gene>
<protein>
    <submittedName>
        <fullName evidence="1">Uncharacterized protein</fullName>
    </submittedName>
</protein>
<dbReference type="InParanoid" id="A0A2H3E9S5"/>
<accession>A0A2H3E9S5</accession>
<reference evidence="2" key="1">
    <citation type="journal article" date="2017" name="Nat. Ecol. Evol.">
        <title>Genome expansion and lineage-specific genetic innovations in the forest pathogenic fungi Armillaria.</title>
        <authorList>
            <person name="Sipos G."/>
            <person name="Prasanna A.N."/>
            <person name="Walter M.C."/>
            <person name="O'Connor E."/>
            <person name="Balint B."/>
            <person name="Krizsan K."/>
            <person name="Kiss B."/>
            <person name="Hess J."/>
            <person name="Varga T."/>
            <person name="Slot J."/>
            <person name="Riley R."/>
            <person name="Boka B."/>
            <person name="Rigling D."/>
            <person name="Barry K."/>
            <person name="Lee J."/>
            <person name="Mihaltcheva S."/>
            <person name="LaButti K."/>
            <person name="Lipzen A."/>
            <person name="Waldron R."/>
            <person name="Moloney N.M."/>
            <person name="Sperisen C."/>
            <person name="Kredics L."/>
            <person name="Vagvoelgyi C."/>
            <person name="Patrignani A."/>
            <person name="Fitzpatrick D."/>
            <person name="Nagy I."/>
            <person name="Doyle S."/>
            <person name="Anderson J.B."/>
            <person name="Grigoriev I.V."/>
            <person name="Gueldener U."/>
            <person name="Muensterkoetter M."/>
            <person name="Nagy L.G."/>
        </authorList>
    </citation>
    <scope>NUCLEOTIDE SEQUENCE [LARGE SCALE GENOMIC DNA]</scope>
    <source>
        <strain evidence="2">Ar21-2</strain>
    </source>
</reference>